<organism evidence="5 6">
    <name type="scientific">Anaeroplasma bactoclasticum</name>
    <dbReference type="NCBI Taxonomy" id="2088"/>
    <lineage>
        <taxon>Bacteria</taxon>
        <taxon>Bacillati</taxon>
        <taxon>Mycoplasmatota</taxon>
        <taxon>Mollicutes</taxon>
        <taxon>Anaeroplasmatales</taxon>
        <taxon>Anaeroplasmataceae</taxon>
        <taxon>Anaeroplasma</taxon>
    </lineage>
</organism>
<dbReference type="Proteomes" id="UP000266506">
    <property type="component" value="Unassembled WGS sequence"/>
</dbReference>
<dbReference type="InterPro" id="IPR045857">
    <property type="entry name" value="O16G_dom_2"/>
</dbReference>
<dbReference type="Gene3D" id="2.60.40.1180">
    <property type="entry name" value="Golgi alpha-mannosidase II"/>
    <property type="match status" value="1"/>
</dbReference>
<dbReference type="Pfam" id="PF23915">
    <property type="entry name" value="SusG_C"/>
    <property type="match status" value="1"/>
</dbReference>
<evidence type="ECO:0000259" key="4">
    <source>
        <dbReference type="SMART" id="SM00642"/>
    </source>
</evidence>
<keyword evidence="6" id="KW-1185">Reference proteome</keyword>
<dbReference type="PANTHER" id="PTHR10357:SF179">
    <property type="entry name" value="NEUTRAL AND BASIC AMINO ACID TRANSPORT PROTEIN RBAT"/>
    <property type="match status" value="1"/>
</dbReference>
<dbReference type="SMART" id="SM00642">
    <property type="entry name" value="Aamy"/>
    <property type="match status" value="1"/>
</dbReference>
<evidence type="ECO:0000256" key="2">
    <source>
        <dbReference type="ARBA" id="ARBA00022801"/>
    </source>
</evidence>
<feature type="domain" description="Glycosyl hydrolase family 13 catalytic" evidence="4">
    <location>
        <begin position="13"/>
        <end position="403"/>
    </location>
</feature>
<dbReference type="Gene3D" id="3.20.20.80">
    <property type="entry name" value="Glycosidases"/>
    <property type="match status" value="1"/>
</dbReference>
<comment type="similarity">
    <text evidence="1">Belongs to the glycosyl hydrolase 13 family.</text>
</comment>
<name>A0A397RNP5_9MOLU</name>
<dbReference type="PANTHER" id="PTHR10357">
    <property type="entry name" value="ALPHA-AMYLASE FAMILY MEMBER"/>
    <property type="match status" value="1"/>
</dbReference>
<reference evidence="5 6" key="1">
    <citation type="submission" date="2018-08" db="EMBL/GenBank/DDBJ databases">
        <title>Genomic Encyclopedia of Archaeal and Bacterial Type Strains, Phase II (KMG-II): from individual species to whole genera.</title>
        <authorList>
            <person name="Goeker M."/>
        </authorList>
    </citation>
    <scope>NUCLEOTIDE SEQUENCE [LARGE SCALE GENOMIC DNA]</scope>
    <source>
        <strain evidence="5 6">ATCC 27112</strain>
    </source>
</reference>
<dbReference type="AlphaFoldDB" id="A0A397RNP5"/>
<keyword evidence="3" id="KW-0326">Glycosidase</keyword>
<dbReference type="InterPro" id="IPR017853">
    <property type="entry name" value="GH"/>
</dbReference>
<evidence type="ECO:0000256" key="3">
    <source>
        <dbReference type="ARBA" id="ARBA00023295"/>
    </source>
</evidence>
<dbReference type="FunFam" id="2.60.40.1180:FF:000007">
    <property type="entry name" value="Sucrose isomerase"/>
    <property type="match status" value="1"/>
</dbReference>
<dbReference type="Gene3D" id="3.90.400.10">
    <property type="entry name" value="Oligo-1,6-glucosidase, Domain 2"/>
    <property type="match status" value="1"/>
</dbReference>
<protein>
    <submittedName>
        <fullName evidence="5">Oligo-1,6-glucosidase/glucan 1,6-alpha-glucosidase</fullName>
    </submittedName>
</protein>
<evidence type="ECO:0000313" key="5">
    <source>
        <dbReference type="EMBL" id="RIA75753.1"/>
    </source>
</evidence>
<dbReference type="EMBL" id="QXEV01000011">
    <property type="protein sequence ID" value="RIA75753.1"/>
    <property type="molecule type" value="Genomic_DNA"/>
</dbReference>
<dbReference type="InParanoid" id="A0A397RNP5"/>
<evidence type="ECO:0000256" key="1">
    <source>
        <dbReference type="ARBA" id="ARBA00008061"/>
    </source>
</evidence>
<proteinExistence type="inferred from homology"/>
<dbReference type="FunCoup" id="A0A397RNP5">
    <property type="interactions" value="99"/>
</dbReference>
<gene>
    <name evidence="5" type="ORF">EI71_01160</name>
</gene>
<dbReference type="GO" id="GO:0009313">
    <property type="term" value="P:oligosaccharide catabolic process"/>
    <property type="evidence" value="ECO:0007669"/>
    <property type="project" value="TreeGrafter"/>
</dbReference>
<dbReference type="Pfam" id="PF00128">
    <property type="entry name" value="Alpha-amylase"/>
    <property type="match status" value="1"/>
</dbReference>
<dbReference type="OrthoDB" id="9805159at2"/>
<dbReference type="InterPro" id="IPR006047">
    <property type="entry name" value="GH13_cat_dom"/>
</dbReference>
<dbReference type="SUPFAM" id="SSF51011">
    <property type="entry name" value="Glycosyl hydrolase domain"/>
    <property type="match status" value="1"/>
</dbReference>
<sequence length="540" mass="63832">MERKWWHDKFVYQIYPKSFKDSNNDGIGDIKGIIEKLDYLKNLGVDILWLTPFFTSPMVDNGYDIADYCDINPLFGTMADMDLLIEEAKKREIYIMMDMVANHCSNKHRWFQEAIKSKDNPYHDYFIFRDKPIHPEHRSCFGGEAWEYVESLNQYYFHEFAKEQPDLNFDNPKIMEEIENAINFWMKKGIRGIRFDVIHMIGKQIDNGIYGYGPKLHERVQELYRTSYGNYDIITVGEAWGSLDDAKDFTLPERHEFNMVFQFECTSSTNDNSKHGKFTPKPIDMKFCKDTWIKYQYGLNDCSWNALFVENHDLGRCINRFGSLEYKNESAKAIATMVYLQKGTPYIYQGQEIGMTNIRMDSLDDYDDVEVHGAYKDFVLTLKDITHEDFMEACFKEARDNNRIPFQWDDSINAGFNKGAKPWLKINKDYKEVNAKVEENDPKSILSFYKELIRLRKNPLYKDTFVYGKFIAIDEDNKDIFLFKREYNNQSIIVLVNMKDKEIAYNLPHSINKVLLKNYDKEYNNTNITLSPYEAIVYLE</sequence>
<dbReference type="SUPFAM" id="SSF51445">
    <property type="entry name" value="(Trans)glycosidases"/>
    <property type="match status" value="1"/>
</dbReference>
<dbReference type="CDD" id="cd11333">
    <property type="entry name" value="AmyAc_SI_OligoGlu_DGase"/>
    <property type="match status" value="1"/>
</dbReference>
<evidence type="ECO:0000313" key="6">
    <source>
        <dbReference type="Proteomes" id="UP000266506"/>
    </source>
</evidence>
<dbReference type="RefSeq" id="WP_119016300.1">
    <property type="nucleotide sequence ID" value="NZ_QXEV01000011.1"/>
</dbReference>
<keyword evidence="2" id="KW-0378">Hydrolase</keyword>
<accession>A0A397RNP5</accession>
<dbReference type="InterPro" id="IPR056300">
    <property type="entry name" value="SusG-like_C"/>
</dbReference>
<dbReference type="FunFam" id="3.20.20.80:FF:000064">
    <property type="entry name" value="Oligo-1,6-glucosidase"/>
    <property type="match status" value="1"/>
</dbReference>
<comment type="caution">
    <text evidence="5">The sequence shown here is derived from an EMBL/GenBank/DDBJ whole genome shotgun (WGS) entry which is preliminary data.</text>
</comment>
<dbReference type="InterPro" id="IPR013780">
    <property type="entry name" value="Glyco_hydro_b"/>
</dbReference>
<dbReference type="GO" id="GO:0004556">
    <property type="term" value="F:alpha-amylase activity"/>
    <property type="evidence" value="ECO:0007669"/>
    <property type="project" value="TreeGrafter"/>
</dbReference>